<dbReference type="Gene3D" id="1.10.357.10">
    <property type="entry name" value="Tetracycline Repressor, domain 2"/>
    <property type="match status" value="1"/>
</dbReference>
<dbReference type="InterPro" id="IPR050109">
    <property type="entry name" value="HTH-type_TetR-like_transc_reg"/>
</dbReference>
<sequence>MTRDTARPRGRPPGPPRDPAHRRAEILDAAERVIARAGARITIAQVAAEAGYARTAVYAVFPDLPALVDALAERHMEGIIAASDAILAQPLPGRDLLRALVRLMCDFVEDNPNLHHVMMQRLESGDTEHRPFFTRVSEWATAVFDVILRRLDADPALARIWATATVGAILMSAEAWVQDPARTREQFVDQLAAFLWPTVDSIGGERLVGPIVVDEIAAASGNSRGLADTGSSS</sequence>
<evidence type="ECO:0000256" key="3">
    <source>
        <dbReference type="SAM" id="MobiDB-lite"/>
    </source>
</evidence>
<dbReference type="EMBL" id="JACHIT010000002">
    <property type="protein sequence ID" value="MBB5917152.1"/>
    <property type="molecule type" value="Genomic_DNA"/>
</dbReference>
<evidence type="ECO:0000313" key="5">
    <source>
        <dbReference type="EMBL" id="MBB5917152.1"/>
    </source>
</evidence>
<feature type="DNA-binding region" description="H-T-H motif" evidence="2">
    <location>
        <begin position="42"/>
        <end position="61"/>
    </location>
</feature>
<dbReference type="GO" id="GO:0003700">
    <property type="term" value="F:DNA-binding transcription factor activity"/>
    <property type="evidence" value="ECO:0007669"/>
    <property type="project" value="TreeGrafter"/>
</dbReference>
<comment type="caution">
    <text evidence="5">The sequence shown here is derived from an EMBL/GenBank/DDBJ whole genome shotgun (WGS) entry which is preliminary data.</text>
</comment>
<dbReference type="SUPFAM" id="SSF48498">
    <property type="entry name" value="Tetracyclin repressor-like, C-terminal domain"/>
    <property type="match status" value="1"/>
</dbReference>
<evidence type="ECO:0000313" key="6">
    <source>
        <dbReference type="Proteomes" id="UP000540412"/>
    </source>
</evidence>
<keyword evidence="6" id="KW-1185">Reference proteome</keyword>
<protein>
    <submittedName>
        <fullName evidence="5">AcrR family transcriptional regulator</fullName>
    </submittedName>
</protein>
<organism evidence="5 6">
    <name type="scientific">Nocardia transvalensis</name>
    <dbReference type="NCBI Taxonomy" id="37333"/>
    <lineage>
        <taxon>Bacteria</taxon>
        <taxon>Bacillati</taxon>
        <taxon>Actinomycetota</taxon>
        <taxon>Actinomycetes</taxon>
        <taxon>Mycobacteriales</taxon>
        <taxon>Nocardiaceae</taxon>
        <taxon>Nocardia</taxon>
    </lineage>
</organism>
<dbReference type="PANTHER" id="PTHR30055">
    <property type="entry name" value="HTH-TYPE TRANSCRIPTIONAL REGULATOR RUTR"/>
    <property type="match status" value="1"/>
</dbReference>
<keyword evidence="1 2" id="KW-0238">DNA-binding</keyword>
<evidence type="ECO:0000256" key="2">
    <source>
        <dbReference type="PROSITE-ProRule" id="PRU00335"/>
    </source>
</evidence>
<dbReference type="AlphaFoldDB" id="A0A7W9PJ61"/>
<dbReference type="Pfam" id="PF00440">
    <property type="entry name" value="TetR_N"/>
    <property type="match status" value="1"/>
</dbReference>
<feature type="region of interest" description="Disordered" evidence="3">
    <location>
        <begin position="1"/>
        <end position="21"/>
    </location>
</feature>
<dbReference type="GO" id="GO:0000976">
    <property type="term" value="F:transcription cis-regulatory region binding"/>
    <property type="evidence" value="ECO:0007669"/>
    <property type="project" value="TreeGrafter"/>
</dbReference>
<name>A0A7W9PJ61_9NOCA</name>
<dbReference type="Proteomes" id="UP000540412">
    <property type="component" value="Unassembled WGS sequence"/>
</dbReference>
<evidence type="ECO:0000259" key="4">
    <source>
        <dbReference type="PROSITE" id="PS50977"/>
    </source>
</evidence>
<dbReference type="PROSITE" id="PS50977">
    <property type="entry name" value="HTH_TETR_2"/>
    <property type="match status" value="1"/>
</dbReference>
<dbReference type="InterPro" id="IPR036271">
    <property type="entry name" value="Tet_transcr_reg_TetR-rel_C_sf"/>
</dbReference>
<dbReference type="InterPro" id="IPR001647">
    <property type="entry name" value="HTH_TetR"/>
</dbReference>
<evidence type="ECO:0000256" key="1">
    <source>
        <dbReference type="ARBA" id="ARBA00023125"/>
    </source>
</evidence>
<accession>A0A7W9PJ61</accession>
<feature type="domain" description="HTH tetR-type" evidence="4">
    <location>
        <begin position="20"/>
        <end position="79"/>
    </location>
</feature>
<reference evidence="5 6" key="1">
    <citation type="submission" date="2020-08" db="EMBL/GenBank/DDBJ databases">
        <title>Sequencing the genomes of 1000 actinobacteria strains.</title>
        <authorList>
            <person name="Klenk H.-P."/>
        </authorList>
    </citation>
    <scope>NUCLEOTIDE SEQUENCE [LARGE SCALE GENOMIC DNA]</scope>
    <source>
        <strain evidence="5 6">DSM 43582</strain>
    </source>
</reference>
<dbReference type="PANTHER" id="PTHR30055:SF227">
    <property type="entry name" value="TRANSCRIPTIONAL REGULATORY PROTEIN (PROBABLY TETR-FAMILY)-RELATED"/>
    <property type="match status" value="1"/>
</dbReference>
<dbReference type="SUPFAM" id="SSF46689">
    <property type="entry name" value="Homeodomain-like"/>
    <property type="match status" value="1"/>
</dbReference>
<proteinExistence type="predicted"/>
<dbReference type="InterPro" id="IPR009057">
    <property type="entry name" value="Homeodomain-like_sf"/>
</dbReference>
<dbReference type="RefSeq" id="WP_157185468.1">
    <property type="nucleotide sequence ID" value="NZ_JACHIT010000002.1"/>
</dbReference>
<gene>
    <name evidence="5" type="ORF">BJY24_006064</name>
</gene>